<dbReference type="PROSITE" id="PS51257">
    <property type="entry name" value="PROKAR_LIPOPROTEIN"/>
    <property type="match status" value="1"/>
</dbReference>
<comment type="caution">
    <text evidence="1">The sequence shown here is derived from an EMBL/GenBank/DDBJ whole genome shotgun (WGS) entry which is preliminary data.</text>
</comment>
<evidence type="ECO:0000313" key="1">
    <source>
        <dbReference type="EMBL" id="TKB99858.1"/>
    </source>
</evidence>
<accession>A0A4U1C5P9</accession>
<sequence>MMGIKGFKNLRWLMFIFSFALLFACAGDKKVETKITYQSKIFTEQYLIDYLNGNPDLNNEDSLKFAEALDKFQYDIKGLSNNPDFLVNFPLQATNIRDTVMGTQNFKMATFEAFTDPLRDKNSLLNRIKLRVNGIFQFPDQAYGLALGGKYYLKAMIYKQGKRKDVNFYKKEGGSVYNLGVYPMAVKALKPIISNQQMASLKK</sequence>
<dbReference type="AlphaFoldDB" id="A0A4U1C5P9"/>
<dbReference type="OrthoDB" id="762581at2"/>
<proteinExistence type="predicted"/>
<dbReference type="RefSeq" id="WP_136877023.1">
    <property type="nucleotide sequence ID" value="NZ_SWBO01000005.1"/>
</dbReference>
<reference evidence="1 2" key="1">
    <citation type="submission" date="2019-04" db="EMBL/GenBank/DDBJ databases">
        <title>Pedobacter sp. AR-2-6 sp. nov., isolated from Arctic soil.</title>
        <authorList>
            <person name="Dahal R.H."/>
            <person name="Kim D.-U."/>
        </authorList>
    </citation>
    <scope>NUCLEOTIDE SEQUENCE [LARGE SCALE GENOMIC DNA]</scope>
    <source>
        <strain evidence="1 2">AR-2-6</strain>
    </source>
</reference>
<name>A0A4U1C5P9_9SPHI</name>
<evidence type="ECO:0000313" key="2">
    <source>
        <dbReference type="Proteomes" id="UP000310477"/>
    </source>
</evidence>
<gene>
    <name evidence="1" type="ORF">FA045_10445</name>
</gene>
<dbReference type="Proteomes" id="UP000310477">
    <property type="component" value="Unassembled WGS sequence"/>
</dbReference>
<keyword evidence="2" id="KW-1185">Reference proteome</keyword>
<dbReference type="EMBL" id="SWBO01000005">
    <property type="protein sequence ID" value="TKB99858.1"/>
    <property type="molecule type" value="Genomic_DNA"/>
</dbReference>
<protein>
    <submittedName>
        <fullName evidence="1">Uncharacterized protein</fullName>
    </submittedName>
</protein>
<organism evidence="1 2">
    <name type="scientific">Pedobacter cryotolerans</name>
    <dbReference type="NCBI Taxonomy" id="2571270"/>
    <lineage>
        <taxon>Bacteria</taxon>
        <taxon>Pseudomonadati</taxon>
        <taxon>Bacteroidota</taxon>
        <taxon>Sphingobacteriia</taxon>
        <taxon>Sphingobacteriales</taxon>
        <taxon>Sphingobacteriaceae</taxon>
        <taxon>Pedobacter</taxon>
    </lineage>
</organism>